<dbReference type="EMBL" id="JAGFBR010000016">
    <property type="protein sequence ID" value="KAH0453918.1"/>
    <property type="molecule type" value="Genomic_DNA"/>
</dbReference>
<evidence type="ECO:0000313" key="2">
    <source>
        <dbReference type="EMBL" id="KAH0453918.1"/>
    </source>
</evidence>
<evidence type="ECO:0000256" key="1">
    <source>
        <dbReference type="SAM" id="MobiDB-lite"/>
    </source>
</evidence>
<evidence type="ECO:0008006" key="4">
    <source>
        <dbReference type="Google" id="ProtNLM"/>
    </source>
</evidence>
<protein>
    <recommendedName>
        <fullName evidence="4">Secreted protein</fullName>
    </recommendedName>
</protein>
<gene>
    <name evidence="2" type="ORF">IEQ34_018242</name>
</gene>
<dbReference type="Proteomes" id="UP000775213">
    <property type="component" value="Unassembled WGS sequence"/>
</dbReference>
<name>A0AAV7GEV7_DENCH</name>
<feature type="region of interest" description="Disordered" evidence="1">
    <location>
        <begin position="76"/>
        <end position="103"/>
    </location>
</feature>
<evidence type="ECO:0000313" key="3">
    <source>
        <dbReference type="Proteomes" id="UP000775213"/>
    </source>
</evidence>
<comment type="caution">
    <text evidence="2">The sequence shown here is derived from an EMBL/GenBank/DDBJ whole genome shotgun (WGS) entry which is preliminary data.</text>
</comment>
<organism evidence="2 3">
    <name type="scientific">Dendrobium chrysotoxum</name>
    <name type="common">Orchid</name>
    <dbReference type="NCBI Taxonomy" id="161865"/>
    <lineage>
        <taxon>Eukaryota</taxon>
        <taxon>Viridiplantae</taxon>
        <taxon>Streptophyta</taxon>
        <taxon>Embryophyta</taxon>
        <taxon>Tracheophyta</taxon>
        <taxon>Spermatophyta</taxon>
        <taxon>Magnoliopsida</taxon>
        <taxon>Liliopsida</taxon>
        <taxon>Asparagales</taxon>
        <taxon>Orchidaceae</taxon>
        <taxon>Epidendroideae</taxon>
        <taxon>Malaxideae</taxon>
        <taxon>Dendrobiinae</taxon>
        <taxon>Dendrobium</taxon>
    </lineage>
</organism>
<accession>A0AAV7GEV7</accession>
<feature type="compositionally biased region" description="Polar residues" evidence="1">
    <location>
        <begin position="76"/>
        <end position="96"/>
    </location>
</feature>
<proteinExistence type="predicted"/>
<reference evidence="2 3" key="1">
    <citation type="journal article" date="2021" name="Hortic Res">
        <title>Chromosome-scale assembly of the Dendrobium chrysotoxum genome enhances the understanding of orchid evolution.</title>
        <authorList>
            <person name="Zhang Y."/>
            <person name="Zhang G.Q."/>
            <person name="Zhang D."/>
            <person name="Liu X.D."/>
            <person name="Xu X.Y."/>
            <person name="Sun W.H."/>
            <person name="Yu X."/>
            <person name="Zhu X."/>
            <person name="Wang Z.W."/>
            <person name="Zhao X."/>
            <person name="Zhong W.Y."/>
            <person name="Chen H."/>
            <person name="Yin W.L."/>
            <person name="Huang T."/>
            <person name="Niu S.C."/>
            <person name="Liu Z.J."/>
        </authorList>
    </citation>
    <scope>NUCLEOTIDE SEQUENCE [LARGE SCALE GENOMIC DNA]</scope>
    <source>
        <strain evidence="2">Lindl</strain>
    </source>
</reference>
<keyword evidence="3" id="KW-1185">Reference proteome</keyword>
<dbReference type="AlphaFoldDB" id="A0AAV7GEV7"/>
<sequence length="144" mass="15811">MSPQRACMRVVSPSISRVMPEELWRCLLRVSALLSTLSWASSASALRLATISSNCGSVALARVTESDLNRWMQNSVSRHTASQKRNSVVSTPNSASRPRIRSEEEVKLTQDSGVLGSTLKTKLLRTSTRWLHLSVVVESGDRGT</sequence>